<protein>
    <submittedName>
        <fullName evidence="1">Uncharacterized protein</fullName>
    </submittedName>
</protein>
<sequence length="119" mass="13900">MTDKEIFIQFALGTINLSLLHEIVQNTSNPKILMKAAYYFVKENYREDNTFKKESFRIARAFTINDMTNADLKQYIITAQAINRLSIESPFAGVESRRTLSLNCRKEQFKKLHSLLFED</sequence>
<dbReference type="AlphaFoldDB" id="A0A0F9J0P5"/>
<name>A0A0F9J0P5_9ZZZZ</name>
<proteinExistence type="predicted"/>
<organism evidence="1">
    <name type="scientific">marine sediment metagenome</name>
    <dbReference type="NCBI Taxonomy" id="412755"/>
    <lineage>
        <taxon>unclassified sequences</taxon>
        <taxon>metagenomes</taxon>
        <taxon>ecological metagenomes</taxon>
    </lineage>
</organism>
<comment type="caution">
    <text evidence="1">The sequence shown here is derived from an EMBL/GenBank/DDBJ whole genome shotgun (WGS) entry which is preliminary data.</text>
</comment>
<evidence type="ECO:0000313" key="1">
    <source>
        <dbReference type="EMBL" id="KKM63209.1"/>
    </source>
</evidence>
<gene>
    <name evidence="1" type="ORF">LCGC14_1513840</name>
</gene>
<accession>A0A0F9J0P5</accession>
<dbReference type="EMBL" id="LAZR01011141">
    <property type="protein sequence ID" value="KKM63209.1"/>
    <property type="molecule type" value="Genomic_DNA"/>
</dbReference>
<reference evidence="1" key="1">
    <citation type="journal article" date="2015" name="Nature">
        <title>Complex archaea that bridge the gap between prokaryotes and eukaryotes.</title>
        <authorList>
            <person name="Spang A."/>
            <person name="Saw J.H."/>
            <person name="Jorgensen S.L."/>
            <person name="Zaremba-Niedzwiedzka K."/>
            <person name="Martijn J."/>
            <person name="Lind A.E."/>
            <person name="van Eijk R."/>
            <person name="Schleper C."/>
            <person name="Guy L."/>
            <person name="Ettema T.J."/>
        </authorList>
    </citation>
    <scope>NUCLEOTIDE SEQUENCE</scope>
</reference>